<evidence type="ECO:0000256" key="7">
    <source>
        <dbReference type="ARBA" id="ARBA00022989"/>
    </source>
</evidence>
<evidence type="ECO:0000256" key="4">
    <source>
        <dbReference type="ARBA" id="ARBA00022618"/>
    </source>
</evidence>
<evidence type="ECO:0000256" key="1">
    <source>
        <dbReference type="ARBA" id="ARBA00004377"/>
    </source>
</evidence>
<reference evidence="15 16" key="1">
    <citation type="journal article" date="2013" name="Genome Announc.">
        <title>Genome Sequence of the Pyrene- and Fluoranthene-Degrading Bacterium Cycloclasticus sp. Strain PY97M.</title>
        <authorList>
            <person name="Cui Z."/>
            <person name="Xu G."/>
            <person name="Li Q."/>
            <person name="Gao W."/>
            <person name="Zheng L."/>
        </authorList>
    </citation>
    <scope>NUCLEOTIDE SEQUENCE [LARGE SCALE GENOMIC DNA]</scope>
    <source>
        <strain evidence="15 16">PY97M</strain>
    </source>
</reference>
<accession>A0AB33Z4S6</accession>
<organism evidence="15 16">
    <name type="scientific">Cycloclasticus pugetii</name>
    <dbReference type="NCBI Taxonomy" id="34068"/>
    <lineage>
        <taxon>Bacteria</taxon>
        <taxon>Pseudomonadati</taxon>
        <taxon>Pseudomonadota</taxon>
        <taxon>Gammaproteobacteria</taxon>
        <taxon>Thiotrichales</taxon>
        <taxon>Piscirickettsiaceae</taxon>
        <taxon>Cycloclasticus</taxon>
    </lineage>
</organism>
<evidence type="ECO:0000256" key="12">
    <source>
        <dbReference type="ARBA" id="ARBA00035727"/>
    </source>
</evidence>
<dbReference type="EMBL" id="ASHL01000001">
    <property type="protein sequence ID" value="EPD14285.1"/>
    <property type="molecule type" value="Genomic_DNA"/>
</dbReference>
<evidence type="ECO:0000256" key="11">
    <source>
        <dbReference type="ARBA" id="ARBA00035703"/>
    </source>
</evidence>
<keyword evidence="16" id="KW-1185">Reference proteome</keyword>
<keyword evidence="3" id="KW-0997">Cell inner membrane</keyword>
<evidence type="ECO:0000256" key="8">
    <source>
        <dbReference type="ARBA" id="ARBA00023136"/>
    </source>
</evidence>
<evidence type="ECO:0000256" key="2">
    <source>
        <dbReference type="ARBA" id="ARBA00022475"/>
    </source>
</evidence>
<evidence type="ECO:0000313" key="15">
    <source>
        <dbReference type="EMBL" id="EPD14285.1"/>
    </source>
</evidence>
<name>A0AB33Z4S6_9GAMM</name>
<dbReference type="PANTHER" id="PTHR39579:SF1">
    <property type="entry name" value="INNER MEMBRANE PROTEIN YHCB"/>
    <property type="match status" value="1"/>
</dbReference>
<dbReference type="Pfam" id="PF06295">
    <property type="entry name" value="ZapG-like"/>
    <property type="match status" value="1"/>
</dbReference>
<dbReference type="GO" id="GO:0051301">
    <property type="term" value="P:cell division"/>
    <property type="evidence" value="ECO:0007669"/>
    <property type="project" value="UniProtKB-KW"/>
</dbReference>
<evidence type="ECO:0000256" key="5">
    <source>
        <dbReference type="ARBA" id="ARBA00022692"/>
    </source>
</evidence>
<proteinExistence type="inferred from homology"/>
<dbReference type="Proteomes" id="UP000015462">
    <property type="component" value="Unassembled WGS sequence"/>
</dbReference>
<protein>
    <recommendedName>
        <fullName evidence="11">Z-ring associated protein G</fullName>
    </recommendedName>
    <alternativeName>
        <fullName evidence="12">Cell division protein ZapG</fullName>
    </alternativeName>
</protein>
<evidence type="ECO:0000256" key="14">
    <source>
        <dbReference type="SAM" id="Phobius"/>
    </source>
</evidence>
<evidence type="ECO:0000256" key="9">
    <source>
        <dbReference type="ARBA" id="ARBA00023306"/>
    </source>
</evidence>
<comment type="caution">
    <text evidence="15">The sequence shown here is derived from an EMBL/GenBank/DDBJ whole genome shotgun (WGS) entry which is preliminary data.</text>
</comment>
<gene>
    <name evidence="15" type="ORF">L196_02270</name>
</gene>
<keyword evidence="9" id="KW-0131">Cell cycle</keyword>
<feature type="transmembrane region" description="Helical" evidence="14">
    <location>
        <begin position="6"/>
        <end position="23"/>
    </location>
</feature>
<dbReference type="GO" id="GO:0005886">
    <property type="term" value="C:plasma membrane"/>
    <property type="evidence" value="ECO:0007669"/>
    <property type="project" value="UniProtKB-SubCell"/>
</dbReference>
<comment type="similarity">
    <text evidence="10">Belongs to the ZapG family.</text>
</comment>
<keyword evidence="6" id="KW-0133">Cell shape</keyword>
<evidence type="ECO:0000313" key="16">
    <source>
        <dbReference type="Proteomes" id="UP000015462"/>
    </source>
</evidence>
<keyword evidence="5 14" id="KW-0812">Transmembrane</keyword>
<keyword evidence="4" id="KW-0132">Cell division</keyword>
<sequence length="172" mass="19027">MSIELLLGVVIGTVFGFFLSLLFKKGKDGSSKIKALEAEHEAYRKQVDNHFVNTAVLFKGLTDQYRDVYRHIANGAGELCSDEAKALQVDLEETALLAIPNEELEVAQEEGPVISKTTTRKEEPLEEDSEKVTEMDAPESNPTDEDDIPLASEVEMSADIVEEIKNQANKKS</sequence>
<dbReference type="PANTHER" id="PTHR39579">
    <property type="entry name" value="INNER MEMBRANE PROTEIN YHCB"/>
    <property type="match status" value="1"/>
</dbReference>
<evidence type="ECO:0000256" key="6">
    <source>
        <dbReference type="ARBA" id="ARBA00022960"/>
    </source>
</evidence>
<keyword evidence="2" id="KW-1003">Cell membrane</keyword>
<comment type="subcellular location">
    <subcellularLocation>
        <location evidence="1">Cell inner membrane</location>
        <topology evidence="1">Single-pass membrane protein</topology>
    </subcellularLocation>
</comment>
<evidence type="ECO:0000256" key="3">
    <source>
        <dbReference type="ARBA" id="ARBA00022519"/>
    </source>
</evidence>
<keyword evidence="8 14" id="KW-0472">Membrane</keyword>
<evidence type="ECO:0000256" key="13">
    <source>
        <dbReference type="SAM" id="MobiDB-lite"/>
    </source>
</evidence>
<dbReference type="GO" id="GO:0008360">
    <property type="term" value="P:regulation of cell shape"/>
    <property type="evidence" value="ECO:0007669"/>
    <property type="project" value="UniProtKB-KW"/>
</dbReference>
<keyword evidence="7 14" id="KW-1133">Transmembrane helix</keyword>
<dbReference type="RefSeq" id="WP_016389814.1">
    <property type="nucleotide sequence ID" value="NZ_JBLWZB010000002.1"/>
</dbReference>
<evidence type="ECO:0000256" key="10">
    <source>
        <dbReference type="ARBA" id="ARBA00035657"/>
    </source>
</evidence>
<feature type="region of interest" description="Disordered" evidence="13">
    <location>
        <begin position="107"/>
        <end position="154"/>
    </location>
</feature>
<dbReference type="AlphaFoldDB" id="A0AB33Z4S6"/>
<dbReference type="InterPro" id="IPR009386">
    <property type="entry name" value="ZapG-like"/>
</dbReference>